<protein>
    <submittedName>
        <fullName evidence="1">Uncharacterized protein</fullName>
    </submittedName>
</protein>
<dbReference type="AlphaFoldDB" id="D4F9D4"/>
<gene>
    <name evidence="1" type="ORF">EDWATA_03392</name>
</gene>
<accession>D4F9D4</accession>
<organism evidence="1 2">
    <name type="scientific">Edwardsiella tarda ATCC 23685</name>
    <dbReference type="NCBI Taxonomy" id="500638"/>
    <lineage>
        <taxon>Bacteria</taxon>
        <taxon>Pseudomonadati</taxon>
        <taxon>Pseudomonadota</taxon>
        <taxon>Gammaproteobacteria</taxon>
        <taxon>Enterobacterales</taxon>
        <taxon>Hafniaceae</taxon>
        <taxon>Edwardsiella</taxon>
    </lineage>
</organism>
<reference evidence="1 2" key="1">
    <citation type="submission" date="2010-02" db="EMBL/GenBank/DDBJ databases">
        <authorList>
            <person name="Weinstock G."/>
            <person name="Sodergren E."/>
            <person name="Clifton S."/>
            <person name="Fulton L."/>
            <person name="Fulton B."/>
            <person name="Courtney L."/>
            <person name="Fronick C."/>
            <person name="Harrison M."/>
            <person name="Strong C."/>
            <person name="Farmer C."/>
            <person name="Delahaunty K."/>
            <person name="Markovic C."/>
            <person name="Hall O."/>
            <person name="Minx P."/>
            <person name="Tomlinson C."/>
            <person name="Mitreva M."/>
            <person name="Nelson J."/>
            <person name="Hou S."/>
            <person name="Wollam A."/>
            <person name="Pepin K.H."/>
            <person name="Johnson M."/>
            <person name="Bhonagiri V."/>
            <person name="Zhang X."/>
            <person name="Suruliraj S."/>
            <person name="Warren W."/>
            <person name="Chinwalla A."/>
            <person name="Mardis E.R."/>
            <person name="Wilson R.K."/>
        </authorList>
    </citation>
    <scope>NUCLEOTIDE SEQUENCE [LARGE SCALE GENOMIC DNA]</scope>
    <source>
        <strain evidence="1 2">ATCC 23685</strain>
    </source>
</reference>
<evidence type="ECO:0000313" key="2">
    <source>
        <dbReference type="Proteomes" id="UP000003692"/>
    </source>
</evidence>
<comment type="caution">
    <text evidence="1">The sequence shown here is derived from an EMBL/GenBank/DDBJ whole genome shotgun (WGS) entry which is preliminary data.</text>
</comment>
<evidence type="ECO:0000313" key="1">
    <source>
        <dbReference type="EMBL" id="EFE21633.1"/>
    </source>
</evidence>
<name>D4F9D4_EDWTA</name>
<sequence>MDETNAGHRAERHSVRCSRIARSLHARCCARRGADVEDNANL</sequence>
<proteinExistence type="predicted"/>
<dbReference type="EMBL" id="ADGK01000273">
    <property type="protein sequence ID" value="EFE21633.1"/>
    <property type="molecule type" value="Genomic_DNA"/>
</dbReference>
<dbReference type="HOGENOM" id="CLU_3250727_0_0_6"/>
<dbReference type="Proteomes" id="UP000003692">
    <property type="component" value="Unassembled WGS sequence"/>
</dbReference>